<dbReference type="GO" id="GO:0006741">
    <property type="term" value="P:NADP+ biosynthetic process"/>
    <property type="evidence" value="ECO:0007669"/>
    <property type="project" value="InterPro"/>
</dbReference>
<dbReference type="FunFam" id="3.40.50.10330:FF:000019">
    <property type="entry name" value="NAD kinase 2, chloroplastic"/>
    <property type="match status" value="1"/>
</dbReference>
<dbReference type="PANTHER" id="PTHR20275:SF6">
    <property type="entry name" value="NAD KINASE 2, CHLOROPLASTIC"/>
    <property type="match status" value="1"/>
</dbReference>
<dbReference type="SUPFAM" id="SSF111331">
    <property type="entry name" value="NAD kinase/diacylglycerol kinase-like"/>
    <property type="match status" value="1"/>
</dbReference>
<evidence type="ECO:0000256" key="5">
    <source>
        <dbReference type="ARBA" id="ARBA00022640"/>
    </source>
</evidence>
<dbReference type="EMBL" id="JBBNAG010000008">
    <property type="protein sequence ID" value="KAK9111561.1"/>
    <property type="molecule type" value="Genomic_DNA"/>
</dbReference>
<dbReference type="FunFam" id="2.60.200.30:FF:000004">
    <property type="entry name" value="NAD kinase 2, chloroplastic"/>
    <property type="match status" value="1"/>
</dbReference>
<dbReference type="InterPro" id="IPR016064">
    <property type="entry name" value="NAD/diacylglycerol_kinase_sf"/>
</dbReference>
<keyword evidence="13" id="KW-0520">NAD</keyword>
<organism evidence="18 19">
    <name type="scientific">Stephania cephalantha</name>
    <dbReference type="NCBI Taxonomy" id="152367"/>
    <lineage>
        <taxon>Eukaryota</taxon>
        <taxon>Viridiplantae</taxon>
        <taxon>Streptophyta</taxon>
        <taxon>Embryophyta</taxon>
        <taxon>Tracheophyta</taxon>
        <taxon>Spermatophyta</taxon>
        <taxon>Magnoliopsida</taxon>
        <taxon>Ranunculales</taxon>
        <taxon>Menispermaceae</taxon>
        <taxon>Menispermoideae</taxon>
        <taxon>Cissampelideae</taxon>
        <taxon>Stephania</taxon>
    </lineage>
</organism>
<name>A0AAP0IA13_9MAGN</name>
<evidence type="ECO:0000256" key="2">
    <source>
        <dbReference type="ARBA" id="ARBA00010995"/>
    </source>
</evidence>
<dbReference type="SUPFAM" id="SSF52799">
    <property type="entry name" value="(Phosphotyrosine protein) phosphatases II"/>
    <property type="match status" value="1"/>
</dbReference>
<dbReference type="InterPro" id="IPR017437">
    <property type="entry name" value="ATP-NAD_kinase_PpnK-typ_C"/>
</dbReference>
<dbReference type="GO" id="GO:0005516">
    <property type="term" value="F:calmodulin binding"/>
    <property type="evidence" value="ECO:0007669"/>
    <property type="project" value="UniProtKB-KW"/>
</dbReference>
<evidence type="ECO:0000256" key="11">
    <source>
        <dbReference type="ARBA" id="ARBA00022860"/>
    </source>
</evidence>
<dbReference type="GO" id="GO:0003951">
    <property type="term" value="F:NAD+ kinase activity"/>
    <property type="evidence" value="ECO:0007669"/>
    <property type="project" value="UniProtKB-EC"/>
</dbReference>
<dbReference type="Gene3D" id="3.90.190.10">
    <property type="entry name" value="Protein tyrosine phosphatase superfamily"/>
    <property type="match status" value="1"/>
</dbReference>
<dbReference type="InterPro" id="IPR017438">
    <property type="entry name" value="ATP-NAD_kinase_N"/>
</dbReference>
<evidence type="ECO:0000256" key="8">
    <source>
        <dbReference type="ARBA" id="ARBA00022777"/>
    </source>
</evidence>
<evidence type="ECO:0000259" key="17">
    <source>
        <dbReference type="Pfam" id="PF22741"/>
    </source>
</evidence>
<comment type="catalytic activity">
    <reaction evidence="14">
        <text>NAD(+) + ATP = ADP + NADP(+) + H(+)</text>
        <dbReference type="Rhea" id="RHEA:18629"/>
        <dbReference type="ChEBI" id="CHEBI:15378"/>
        <dbReference type="ChEBI" id="CHEBI:30616"/>
        <dbReference type="ChEBI" id="CHEBI:57540"/>
        <dbReference type="ChEBI" id="CHEBI:58349"/>
        <dbReference type="ChEBI" id="CHEBI:456216"/>
        <dbReference type="EC" id="2.7.1.23"/>
    </reaction>
</comment>
<dbReference type="HAMAP" id="MF_00361">
    <property type="entry name" value="NAD_kinase"/>
    <property type="match status" value="1"/>
</dbReference>
<dbReference type="Gene3D" id="3.40.50.10330">
    <property type="entry name" value="Probable inorganic polyphosphate/atp-NAD kinase, domain 1"/>
    <property type="match status" value="1"/>
</dbReference>
<dbReference type="Proteomes" id="UP001419268">
    <property type="component" value="Unassembled WGS sequence"/>
</dbReference>
<evidence type="ECO:0000256" key="13">
    <source>
        <dbReference type="ARBA" id="ARBA00023027"/>
    </source>
</evidence>
<keyword evidence="12" id="KW-0809">Transit peptide</keyword>
<feature type="domain" description="DSP-PTPase phosphatase fused to NAD+ Kinase" evidence="17">
    <location>
        <begin position="315"/>
        <end position="451"/>
    </location>
</feature>
<comment type="function">
    <text evidence="15">Involved in chlorophyll synthesis and chloroplast protection against oxidative damage.</text>
</comment>
<dbReference type="InterPro" id="IPR029021">
    <property type="entry name" value="Prot-tyrosine_phosphatase-like"/>
</dbReference>
<dbReference type="Pfam" id="PF22741">
    <property type="entry name" value="PTP-NADK"/>
    <property type="match status" value="1"/>
</dbReference>
<evidence type="ECO:0000256" key="1">
    <source>
        <dbReference type="ARBA" id="ARBA00004229"/>
    </source>
</evidence>
<evidence type="ECO:0000256" key="9">
    <source>
        <dbReference type="ARBA" id="ARBA00022840"/>
    </source>
</evidence>
<dbReference type="InterPro" id="IPR055214">
    <property type="entry name" value="PTP-NADK"/>
</dbReference>
<keyword evidence="9" id="KW-0067">ATP-binding</keyword>
<evidence type="ECO:0000313" key="18">
    <source>
        <dbReference type="EMBL" id="KAK9111561.1"/>
    </source>
</evidence>
<sequence>MNELSASVKHHRNHNNRTSLTHITHSRHRHHRHCQSPNLERWWDVVVNRTAYPQQQQQQQHHTRFGATIPSIVVLLLDSIGGMDWFVVEENNLLGFRPSELELEEPEPEVSPVSSTPRLAWTLSEVFLSSDLSPHDTLYGYPIQLFTFQSQDLSQLSWIGPVPGDIAEVEAYCRIFRSAEHLHTAIMDTLCNPLTGECFVSYDTPSEDVESLEEKVVVVLGCLVSLLNKGREEVLSGRSSFMKSYKTVEVDFLDDKLPPLAAFRREMKRCCESLHIALENYLSPSDSRSTEIWRKLQRLKNVCYDAGFSRGEHGPCPTLFANWTPVYFSNETEDLGEVAFWRGGQVTDEGLKWLMERGYKTIVDLRAEIVKDEFYRLAIDNAVSCGRIEVIRLPVEVGTAPSMEQVEKFASLVSDSKKTPIYLHSQEGVWRTSAMVSRWRQYFARHESFTVSILPPKVGESLSENQRDRESRIPSRQQGDAFPKDKNGSPIENLDATTGSNGKFHSEVSSTLENGANNGVLATRDAALEKSSDGVEVGSPTNSYREIKPLLSQLPTCNIFSKKEMSTFFKDRKVTPTKFLNYRWKRLETSLSKDTNKVTPQNKKPHSGASVPGLLEEKSSNGLFKEKHILSESPAYYSSNGKFLKDGTRSSLGLVADGAEGKMHSGTETKISSSVKDTLGKSLVCSALKDPNDNGRVSLASIDADSDVVDGDMCASATGVVRLQSRKKAEMFLVRTDGFSCSREKVTESSLAFTHPSTQQQMLMWKSPPKTVLLLKKLGTELMEEAKEVASFLYYQEKMNVLVEPDVHDIFARIPGFGFIQTFYSQDTSDLHDRVDFVACLGGDGVILHASNLFRGAVPPVVSFNLGSLGFLTSHTFDDYRQDLRQIIHGNDTADGVYITLRMRLRCEVFRNGKAMPGKIFDILNEIVVDRGSNPYLSKIETYEHNRLITKVQGDGVIVATPTGSTAYSTAAGGSMVHPNVPCMLFTPICPHSLSFRPVILPDSAQLEMKIPEDARSNAWVSFDGKRRQQLSRGDSVKICMSKHPLPTVNKSDQTGDWFRSLIRCLNWNERLDQKAL</sequence>
<evidence type="ECO:0000256" key="7">
    <source>
        <dbReference type="ARBA" id="ARBA00022741"/>
    </source>
</evidence>
<dbReference type="Pfam" id="PF01513">
    <property type="entry name" value="NAD_kinase"/>
    <property type="match status" value="1"/>
</dbReference>
<comment type="subcellular location">
    <subcellularLocation>
        <location evidence="1">Plastid</location>
        <location evidence="1">Chloroplast</location>
    </subcellularLocation>
</comment>
<feature type="compositionally biased region" description="Polar residues" evidence="16">
    <location>
        <begin position="593"/>
        <end position="602"/>
    </location>
</feature>
<keyword evidence="19" id="KW-1185">Reference proteome</keyword>
<evidence type="ECO:0000256" key="4">
    <source>
        <dbReference type="ARBA" id="ARBA00022528"/>
    </source>
</evidence>
<keyword evidence="6" id="KW-0808">Transferase</keyword>
<dbReference type="PANTHER" id="PTHR20275">
    <property type="entry name" value="NAD KINASE"/>
    <property type="match status" value="1"/>
</dbReference>
<dbReference type="GO" id="GO:0009507">
    <property type="term" value="C:chloroplast"/>
    <property type="evidence" value="ECO:0007669"/>
    <property type="project" value="UniProtKB-SubCell"/>
</dbReference>
<dbReference type="AlphaFoldDB" id="A0AAP0IA13"/>
<keyword evidence="8" id="KW-0418">Kinase</keyword>
<dbReference type="InterPro" id="IPR002504">
    <property type="entry name" value="NADK"/>
</dbReference>
<evidence type="ECO:0000256" key="3">
    <source>
        <dbReference type="ARBA" id="ARBA00012120"/>
    </source>
</evidence>
<keyword evidence="7" id="KW-0547">Nucleotide-binding</keyword>
<comment type="similarity">
    <text evidence="2">Belongs to the NAD kinase family.</text>
</comment>
<dbReference type="Gene3D" id="2.60.200.30">
    <property type="entry name" value="Probable inorganic polyphosphate/atp-NAD kinase, domain 2"/>
    <property type="match status" value="1"/>
</dbReference>
<keyword evidence="5" id="KW-0934">Plastid</keyword>
<evidence type="ECO:0000313" key="19">
    <source>
        <dbReference type="Proteomes" id="UP001419268"/>
    </source>
</evidence>
<evidence type="ECO:0000256" key="10">
    <source>
        <dbReference type="ARBA" id="ARBA00022857"/>
    </source>
</evidence>
<dbReference type="GO" id="GO:0019674">
    <property type="term" value="P:NAD+ metabolic process"/>
    <property type="evidence" value="ECO:0007669"/>
    <property type="project" value="InterPro"/>
</dbReference>
<evidence type="ECO:0000256" key="6">
    <source>
        <dbReference type="ARBA" id="ARBA00022679"/>
    </source>
</evidence>
<protein>
    <recommendedName>
        <fullName evidence="3">NAD(+) kinase</fullName>
        <ecNumber evidence="3">2.7.1.23</ecNumber>
    </recommendedName>
</protein>
<feature type="region of interest" description="Disordered" evidence="16">
    <location>
        <begin position="460"/>
        <end position="517"/>
    </location>
</feature>
<proteinExistence type="inferred from homology"/>
<evidence type="ECO:0000256" key="12">
    <source>
        <dbReference type="ARBA" id="ARBA00022946"/>
    </source>
</evidence>
<gene>
    <name evidence="18" type="ORF">Scep_019080</name>
</gene>
<keyword evidence="10" id="KW-0521">NADP</keyword>
<evidence type="ECO:0000256" key="14">
    <source>
        <dbReference type="ARBA" id="ARBA00047925"/>
    </source>
</evidence>
<evidence type="ECO:0000256" key="15">
    <source>
        <dbReference type="ARBA" id="ARBA00053646"/>
    </source>
</evidence>
<reference evidence="18 19" key="1">
    <citation type="submission" date="2024-01" db="EMBL/GenBank/DDBJ databases">
        <title>Genome assemblies of Stephania.</title>
        <authorList>
            <person name="Yang L."/>
        </authorList>
    </citation>
    <scope>NUCLEOTIDE SEQUENCE [LARGE SCALE GENOMIC DNA]</scope>
    <source>
        <strain evidence="18">JXDWG</strain>
        <tissue evidence="18">Leaf</tissue>
    </source>
</reference>
<dbReference type="Pfam" id="PF20143">
    <property type="entry name" value="NAD_kinase_C"/>
    <property type="match status" value="1"/>
</dbReference>
<evidence type="ECO:0000256" key="16">
    <source>
        <dbReference type="SAM" id="MobiDB-lite"/>
    </source>
</evidence>
<keyword evidence="11" id="KW-0112">Calmodulin-binding</keyword>
<dbReference type="GO" id="GO:0005524">
    <property type="term" value="F:ATP binding"/>
    <property type="evidence" value="ECO:0007669"/>
    <property type="project" value="UniProtKB-KW"/>
</dbReference>
<accession>A0AAP0IA13</accession>
<feature type="compositionally biased region" description="Polar residues" evidence="16">
    <location>
        <begin position="495"/>
        <end position="517"/>
    </location>
</feature>
<feature type="region of interest" description="Disordered" evidence="16">
    <location>
        <begin position="593"/>
        <end position="616"/>
    </location>
</feature>
<keyword evidence="4" id="KW-0150">Chloroplast</keyword>
<comment type="caution">
    <text evidence="18">The sequence shown here is derived from an EMBL/GenBank/DDBJ whole genome shotgun (WGS) entry which is preliminary data.</text>
</comment>
<dbReference type="EC" id="2.7.1.23" evidence="3"/>